<evidence type="ECO:0000313" key="2">
    <source>
        <dbReference type="EMBL" id="EDM52201.1"/>
    </source>
</evidence>
<name>A5Z4F8_9FIRM</name>
<dbReference type="HOGENOM" id="CLU_3389521_0_0_9"/>
<accession>A5Z4F8</accession>
<evidence type="ECO:0000313" key="1">
    <source>
        <dbReference type="EMBL" id="EDM50891.1"/>
    </source>
</evidence>
<reference evidence="2 3" key="2">
    <citation type="submission" date="2007-04" db="EMBL/GenBank/DDBJ databases">
        <title>Draft genome sequence of Eubacterium ventriosum (ATCC 27560).</title>
        <authorList>
            <person name="Sudarsanam P."/>
            <person name="Ley R."/>
            <person name="Guruge J."/>
            <person name="Turnbaugh P.J."/>
            <person name="Mahowald M."/>
            <person name="Liep D."/>
            <person name="Gordon J."/>
        </authorList>
    </citation>
    <scope>NUCLEOTIDE SEQUENCE [LARGE SCALE GENOMIC DNA]</scope>
    <source>
        <strain evidence="2 3">ATCC 27560</strain>
    </source>
</reference>
<gene>
    <name evidence="2" type="ORF">EUBVEN_00584</name>
    <name evidence="1" type="ORF">EUBVEN_01670</name>
</gene>
<sequence length="32" mass="3666">MILSPPFPLLYTVRETFASYGVPSYICKLFIV</sequence>
<organism evidence="2 3">
    <name type="scientific">Eubacterium ventriosum ATCC 27560</name>
    <dbReference type="NCBI Taxonomy" id="411463"/>
    <lineage>
        <taxon>Bacteria</taxon>
        <taxon>Bacillati</taxon>
        <taxon>Bacillota</taxon>
        <taxon>Clostridia</taxon>
        <taxon>Eubacteriales</taxon>
        <taxon>Eubacteriaceae</taxon>
        <taxon>Eubacterium</taxon>
    </lineage>
</organism>
<dbReference type="EMBL" id="AAVL02000027">
    <property type="protein sequence ID" value="EDM52201.1"/>
    <property type="molecule type" value="Genomic_DNA"/>
</dbReference>
<comment type="caution">
    <text evidence="2">The sequence shown here is derived from an EMBL/GenBank/DDBJ whole genome shotgun (WGS) entry which is preliminary data.</text>
</comment>
<proteinExistence type="predicted"/>
<evidence type="ECO:0000313" key="3">
    <source>
        <dbReference type="Proteomes" id="UP000006000"/>
    </source>
</evidence>
<dbReference type="Proteomes" id="UP000006000">
    <property type="component" value="Unassembled WGS sequence"/>
</dbReference>
<dbReference type="EMBL" id="AAVL02000035">
    <property type="protein sequence ID" value="EDM50891.1"/>
    <property type="molecule type" value="Genomic_DNA"/>
</dbReference>
<dbReference type="AlphaFoldDB" id="A5Z4F8"/>
<protein>
    <submittedName>
        <fullName evidence="2">Uncharacterized protein</fullName>
    </submittedName>
</protein>
<reference evidence="2 3" key="1">
    <citation type="submission" date="2007-03" db="EMBL/GenBank/DDBJ databases">
        <authorList>
            <person name="Fulton L."/>
            <person name="Clifton S."/>
            <person name="Fulton B."/>
            <person name="Xu J."/>
            <person name="Minx P."/>
            <person name="Pepin K.H."/>
            <person name="Johnson M."/>
            <person name="Thiruvilangam P."/>
            <person name="Bhonagiri V."/>
            <person name="Nash W.E."/>
            <person name="Mardis E.R."/>
            <person name="Wilson R.K."/>
        </authorList>
    </citation>
    <scope>NUCLEOTIDE SEQUENCE [LARGE SCALE GENOMIC DNA]</scope>
    <source>
        <strain evidence="2 3">ATCC 27560</strain>
    </source>
</reference>